<dbReference type="Gene3D" id="2.130.10.10">
    <property type="entry name" value="YVTN repeat-like/Quinoprotein amine dehydrogenase"/>
    <property type="match status" value="1"/>
</dbReference>
<name>K1LJ36_9FLAO</name>
<evidence type="ECO:0008006" key="3">
    <source>
        <dbReference type="Google" id="ProtNLM"/>
    </source>
</evidence>
<reference evidence="1 2" key="1">
    <citation type="submission" date="2012-07" db="EMBL/GenBank/DDBJ databases">
        <title>The Genome Sequence of Bergeyella zoohelcum ATCC 43767.</title>
        <authorList>
            <consortium name="The Broad Institute Genome Sequencing Platform"/>
            <person name="Earl A."/>
            <person name="Ward D."/>
            <person name="Feldgarden M."/>
            <person name="Gevers D."/>
            <person name="Huys G."/>
            <person name="Walker B."/>
            <person name="Young S.K."/>
            <person name="Zeng Q."/>
            <person name="Gargeya S."/>
            <person name="Fitzgerald M."/>
            <person name="Haas B."/>
            <person name="Abouelleil A."/>
            <person name="Alvarado L."/>
            <person name="Arachchi H.M."/>
            <person name="Berlin A.M."/>
            <person name="Chapman S.B."/>
            <person name="Goldberg J."/>
            <person name="Griggs A."/>
            <person name="Gujja S."/>
            <person name="Hansen M."/>
            <person name="Howarth C."/>
            <person name="Imamovic A."/>
            <person name="Larimer J."/>
            <person name="McCowen C."/>
            <person name="Montmayeur A."/>
            <person name="Murphy C."/>
            <person name="Neiman D."/>
            <person name="Pearson M."/>
            <person name="Priest M."/>
            <person name="Roberts A."/>
            <person name="Saif S."/>
            <person name="Shea T."/>
            <person name="Sisk P."/>
            <person name="Sykes S."/>
            <person name="Wortman J."/>
            <person name="Nusbaum C."/>
            <person name="Birren B."/>
        </authorList>
    </citation>
    <scope>NUCLEOTIDE SEQUENCE [LARGE SCALE GENOMIC DNA]</scope>
    <source>
        <strain evidence="1 2">ATCC 43767</strain>
    </source>
</reference>
<accession>K1LJ36</accession>
<comment type="caution">
    <text evidence="1">The sequence shown here is derived from an EMBL/GenBank/DDBJ whole genome shotgun (WGS) entry which is preliminary data.</text>
</comment>
<dbReference type="STRING" id="883096.HMPREF9699_01459"/>
<evidence type="ECO:0000313" key="2">
    <source>
        <dbReference type="Proteomes" id="UP000006085"/>
    </source>
</evidence>
<keyword evidence="2" id="KW-1185">Reference proteome</keyword>
<dbReference type="OrthoDB" id="1147831at2"/>
<proteinExistence type="predicted"/>
<evidence type="ECO:0000313" key="1">
    <source>
        <dbReference type="EMBL" id="EKB56730.1"/>
    </source>
</evidence>
<dbReference type="InterPro" id="IPR015943">
    <property type="entry name" value="WD40/YVTN_repeat-like_dom_sf"/>
</dbReference>
<gene>
    <name evidence="1" type="ORF">HMPREF9699_01459</name>
</gene>
<dbReference type="HOGENOM" id="CLU_862839_0_0_10"/>
<dbReference type="RefSeq" id="WP_002663699.1">
    <property type="nucleotide sequence ID" value="NZ_JH932293.1"/>
</dbReference>
<sequence>MKVIKKIKSVDKIFLLDNLFFYLCNKNQFCTYDEGEVQLCNINDFYIYNTKHFILKEDESSLFAYNMEDRKFEKILELDEEVIFFEPINKETVIACINRENKEYIAKYEKGYKRWEIAGQPCYYNLLHDKIIFLRDDYDTKKITKLNVQTGKSLWSYTCPEGRKIEGNLYAYQEVLAFIEIDDNVQTTLVGLDIHSGEILYKEVVGLIHYQQQGNKLYGFASTTFGDNTYSEIDILKGEVYEKSFPNYKRNTVSHLATIKEDYLYYSIYKDGGIGIIDTKKKEIIKEEFLDIEDGIQIEAPVVTEDKIYILDSEQVLHIYQRET</sequence>
<dbReference type="SUPFAM" id="SSF50998">
    <property type="entry name" value="Quinoprotein alcohol dehydrogenase-like"/>
    <property type="match status" value="1"/>
</dbReference>
<organism evidence="1 2">
    <name type="scientific">Bergeyella zoohelcum ATCC 43767</name>
    <dbReference type="NCBI Taxonomy" id="883096"/>
    <lineage>
        <taxon>Bacteria</taxon>
        <taxon>Pseudomonadati</taxon>
        <taxon>Bacteroidota</taxon>
        <taxon>Flavobacteriia</taxon>
        <taxon>Flavobacteriales</taxon>
        <taxon>Weeksellaceae</taxon>
        <taxon>Bergeyella</taxon>
    </lineage>
</organism>
<dbReference type="InterPro" id="IPR011047">
    <property type="entry name" value="Quinoprotein_ADH-like_sf"/>
</dbReference>
<dbReference type="Proteomes" id="UP000006085">
    <property type="component" value="Unassembled WGS sequence"/>
</dbReference>
<dbReference type="EMBL" id="AGYA01000025">
    <property type="protein sequence ID" value="EKB56730.1"/>
    <property type="molecule type" value="Genomic_DNA"/>
</dbReference>
<protein>
    <recommendedName>
        <fullName evidence="3">Outer membrane protein assembly factor BamB</fullName>
    </recommendedName>
</protein>
<dbReference type="eggNOG" id="ENOG5033AD3">
    <property type="taxonomic scope" value="Bacteria"/>
</dbReference>
<dbReference type="AlphaFoldDB" id="K1LJ36"/>